<comment type="caution">
    <text evidence="14">The sequence shown here is derived from an EMBL/GenBank/DDBJ whole genome shotgun (WGS) entry which is preliminary data.</text>
</comment>
<dbReference type="RefSeq" id="WP_114686436.1">
    <property type="nucleotide sequence ID" value="NZ_QQNB01000001.1"/>
</dbReference>
<gene>
    <name evidence="14" type="primary">sdhC</name>
    <name evidence="14" type="ORF">DVW87_04060</name>
</gene>
<evidence type="ECO:0000256" key="12">
    <source>
        <dbReference type="PIRSR" id="PIRSR000178-1"/>
    </source>
</evidence>
<evidence type="ECO:0000256" key="5">
    <source>
        <dbReference type="ARBA" id="ARBA00022617"/>
    </source>
</evidence>
<dbReference type="Pfam" id="PF01127">
    <property type="entry name" value="Sdh_cyt"/>
    <property type="match status" value="1"/>
</dbReference>
<name>A0A369VYZ7_9SPHN</name>
<dbReference type="GO" id="GO:0016020">
    <property type="term" value="C:membrane"/>
    <property type="evidence" value="ECO:0007669"/>
    <property type="project" value="UniProtKB-SubCell"/>
</dbReference>
<evidence type="ECO:0000256" key="1">
    <source>
        <dbReference type="ARBA" id="ARBA00004050"/>
    </source>
</evidence>
<feature type="transmembrane region" description="Helical" evidence="13">
    <location>
        <begin position="68"/>
        <end position="86"/>
    </location>
</feature>
<feature type="binding site" description="axial binding residue" evidence="12">
    <location>
        <position position="88"/>
    </location>
    <ligand>
        <name>heme</name>
        <dbReference type="ChEBI" id="CHEBI:30413"/>
        <note>ligand shared with second transmembrane subunit</note>
    </ligand>
    <ligandPart>
        <name>Fe</name>
        <dbReference type="ChEBI" id="CHEBI:18248"/>
    </ligandPart>
</feature>
<feature type="transmembrane region" description="Helical" evidence="13">
    <location>
        <begin position="113"/>
        <end position="131"/>
    </location>
</feature>
<dbReference type="InterPro" id="IPR014314">
    <property type="entry name" value="Succ_DH_cytb556"/>
</dbReference>
<dbReference type="AlphaFoldDB" id="A0A369VYZ7"/>
<keyword evidence="10 13" id="KW-0472">Membrane</keyword>
<reference evidence="14 15" key="1">
    <citation type="submission" date="2018-07" db="EMBL/GenBank/DDBJ databases">
        <title>a novel species of Sphingomonas isolated from the rhizosphere soil of Araceae plant.</title>
        <authorList>
            <person name="Zhiyong W."/>
            <person name="Qinglan Z."/>
            <person name="Zhiwei F."/>
            <person name="Ding X."/>
            <person name="Gejiao W."/>
            <person name="Shixue Z."/>
        </authorList>
    </citation>
    <scope>NUCLEOTIDE SEQUENCE [LARGE SCALE GENOMIC DNA]</scope>
    <source>
        <strain evidence="14 15">WZY 27</strain>
    </source>
</reference>
<dbReference type="PROSITE" id="PS01000">
    <property type="entry name" value="SDH_CYT_1"/>
    <property type="match status" value="1"/>
</dbReference>
<comment type="subcellular location">
    <subcellularLocation>
        <location evidence="2">Membrane</location>
        <topology evidence="2">Multi-pass membrane protein</topology>
    </subcellularLocation>
</comment>
<keyword evidence="15" id="KW-1185">Reference proteome</keyword>
<evidence type="ECO:0000256" key="6">
    <source>
        <dbReference type="ARBA" id="ARBA00022692"/>
    </source>
</evidence>
<dbReference type="Proteomes" id="UP000253918">
    <property type="component" value="Unassembled WGS sequence"/>
</dbReference>
<comment type="similarity">
    <text evidence="3">Belongs to the cytochrome b560 family.</text>
</comment>
<evidence type="ECO:0000256" key="10">
    <source>
        <dbReference type="ARBA" id="ARBA00023136"/>
    </source>
</evidence>
<feature type="transmembrane region" description="Helical" evidence="13">
    <location>
        <begin position="27"/>
        <end position="48"/>
    </location>
</feature>
<keyword evidence="9 12" id="KW-0408">Iron</keyword>
<evidence type="ECO:0000256" key="13">
    <source>
        <dbReference type="SAM" id="Phobius"/>
    </source>
</evidence>
<dbReference type="EMBL" id="QQNB01000001">
    <property type="protein sequence ID" value="RDE06857.1"/>
    <property type="molecule type" value="Genomic_DNA"/>
</dbReference>
<evidence type="ECO:0000256" key="8">
    <source>
        <dbReference type="ARBA" id="ARBA00022989"/>
    </source>
</evidence>
<comment type="function">
    <text evidence="1">Membrane-anchoring subunit of succinate dehydrogenase (SDH).</text>
</comment>
<evidence type="ECO:0000256" key="9">
    <source>
        <dbReference type="ARBA" id="ARBA00023004"/>
    </source>
</evidence>
<evidence type="ECO:0000256" key="2">
    <source>
        <dbReference type="ARBA" id="ARBA00004141"/>
    </source>
</evidence>
<protein>
    <recommendedName>
        <fullName evidence="4">Succinate dehydrogenase cytochrome b556 subunit</fullName>
    </recommendedName>
</protein>
<evidence type="ECO:0000313" key="14">
    <source>
        <dbReference type="EMBL" id="RDE06857.1"/>
    </source>
</evidence>
<dbReference type="OrthoDB" id="9799441at2"/>
<evidence type="ECO:0000256" key="3">
    <source>
        <dbReference type="ARBA" id="ARBA00007244"/>
    </source>
</evidence>
<dbReference type="InterPro" id="IPR034804">
    <property type="entry name" value="SQR/QFR_C/D"/>
</dbReference>
<evidence type="ECO:0000256" key="11">
    <source>
        <dbReference type="ARBA" id="ARBA00025912"/>
    </source>
</evidence>
<dbReference type="GO" id="GO:0006099">
    <property type="term" value="P:tricarboxylic acid cycle"/>
    <property type="evidence" value="ECO:0007669"/>
    <property type="project" value="InterPro"/>
</dbReference>
<keyword evidence="5 12" id="KW-0349">Heme</keyword>
<proteinExistence type="inferred from homology"/>
<sequence length="135" mass="14781">MASRPINRPLSPHLQIWRWGPHMLVSILHRATGTAMALGGTVGLVWWLAAQAAGPEAYATWLWFFRELAGGAIGYVVAIGLSWAFFQHMSTGVRHWILDVGAGYELKTNKTGAMATMVVSVVLTAVFWAYILGVK</sequence>
<dbReference type="SUPFAM" id="SSF81343">
    <property type="entry name" value="Fumarate reductase respiratory complex transmembrane subunits"/>
    <property type="match status" value="1"/>
</dbReference>
<dbReference type="GO" id="GO:0009055">
    <property type="term" value="F:electron transfer activity"/>
    <property type="evidence" value="ECO:0007669"/>
    <property type="project" value="InterPro"/>
</dbReference>
<dbReference type="CDD" id="cd03499">
    <property type="entry name" value="SQR_TypeC_SdhC"/>
    <property type="match status" value="1"/>
</dbReference>
<dbReference type="PIRSF" id="PIRSF000178">
    <property type="entry name" value="SDH_cyt_b560"/>
    <property type="match status" value="1"/>
</dbReference>
<dbReference type="Gene3D" id="1.20.1300.10">
    <property type="entry name" value="Fumarate reductase/succinate dehydrogenase, transmembrane subunit"/>
    <property type="match status" value="1"/>
</dbReference>
<accession>A0A369VYZ7</accession>
<dbReference type="InterPro" id="IPR000701">
    <property type="entry name" value="SuccDH_FuR_B_TM-su"/>
</dbReference>
<comment type="subunit">
    <text evidence="11">Part of an enzyme complex containing four subunits: a flavoprotein, an iron-sulfur protein, plus two membrane-anchoring proteins, SdhC and SdhD. The complex can form homotrimers.</text>
</comment>
<evidence type="ECO:0000256" key="4">
    <source>
        <dbReference type="ARBA" id="ARBA00020076"/>
    </source>
</evidence>
<evidence type="ECO:0000313" key="15">
    <source>
        <dbReference type="Proteomes" id="UP000253918"/>
    </source>
</evidence>
<keyword evidence="7 12" id="KW-0479">Metal-binding</keyword>
<dbReference type="NCBIfam" id="TIGR02970">
    <property type="entry name" value="succ_dehyd_cytB"/>
    <property type="match status" value="1"/>
</dbReference>
<dbReference type="PANTHER" id="PTHR10978:SF5">
    <property type="entry name" value="SUCCINATE DEHYDROGENASE CYTOCHROME B560 SUBUNIT, MITOCHONDRIAL"/>
    <property type="match status" value="1"/>
</dbReference>
<keyword evidence="6 13" id="KW-0812">Transmembrane</keyword>
<evidence type="ECO:0000256" key="7">
    <source>
        <dbReference type="ARBA" id="ARBA00022723"/>
    </source>
</evidence>
<organism evidence="14 15">
    <name type="scientific">Sphingomonas aracearum</name>
    <dbReference type="NCBI Taxonomy" id="2283317"/>
    <lineage>
        <taxon>Bacteria</taxon>
        <taxon>Pseudomonadati</taxon>
        <taxon>Pseudomonadota</taxon>
        <taxon>Alphaproteobacteria</taxon>
        <taxon>Sphingomonadales</taxon>
        <taxon>Sphingomonadaceae</taxon>
        <taxon>Sphingomonas</taxon>
    </lineage>
</organism>
<dbReference type="GO" id="GO:0046872">
    <property type="term" value="F:metal ion binding"/>
    <property type="evidence" value="ECO:0007669"/>
    <property type="project" value="UniProtKB-KW"/>
</dbReference>
<comment type="cofactor">
    <cofactor evidence="12">
        <name>heme</name>
        <dbReference type="ChEBI" id="CHEBI:30413"/>
    </cofactor>
    <text evidence="12">The heme is bound between the two transmembrane subunits.</text>
</comment>
<dbReference type="PANTHER" id="PTHR10978">
    <property type="entry name" value="SUCCINATE DEHYDROGENASE CYTOCHROME B560 SUBUNIT"/>
    <property type="match status" value="1"/>
</dbReference>
<dbReference type="InterPro" id="IPR018495">
    <property type="entry name" value="Succ_DH_cyt_bsu_CS"/>
</dbReference>
<keyword evidence="8 13" id="KW-1133">Transmembrane helix</keyword>